<proteinExistence type="predicted"/>
<accession>A0A5K7XDU5</accession>
<reference evidence="2" key="1">
    <citation type="submission" date="2019-10" db="EMBL/GenBank/DDBJ databases">
        <title>Lacipirellula parvula gen. nov., sp. nov., representing a lineage of planctomycetes widespread in freshwater anoxic habitats, and description of the family Lacipirellulaceae.</title>
        <authorList>
            <person name="Dedysh S.N."/>
            <person name="Kulichevskaya I.S."/>
            <person name="Beletsky A.V."/>
            <person name="Rakitin A.L."/>
            <person name="Mardanov A.V."/>
            <person name="Ivanova A.A."/>
            <person name="Saltykova V.X."/>
            <person name="Rijpstra W.I.C."/>
            <person name="Sinninghe Damste J.S."/>
            <person name="Ravin N.V."/>
        </authorList>
    </citation>
    <scope>NUCLEOTIDE SEQUENCE [LARGE SCALE GENOMIC DNA]</scope>
    <source>
        <strain evidence="2">PX69</strain>
    </source>
</reference>
<dbReference type="EMBL" id="AP021861">
    <property type="protein sequence ID" value="BBO34658.1"/>
    <property type="molecule type" value="Genomic_DNA"/>
</dbReference>
<dbReference type="KEGG" id="lpav:PLANPX_4270"/>
<organism evidence="1 2">
    <name type="scientific">Lacipirellula parvula</name>
    <dbReference type="NCBI Taxonomy" id="2650471"/>
    <lineage>
        <taxon>Bacteria</taxon>
        <taxon>Pseudomonadati</taxon>
        <taxon>Planctomycetota</taxon>
        <taxon>Planctomycetia</taxon>
        <taxon>Pirellulales</taxon>
        <taxon>Lacipirellulaceae</taxon>
        <taxon>Lacipirellula</taxon>
    </lineage>
</organism>
<gene>
    <name evidence="1" type="ORF">PLANPX_4270</name>
</gene>
<protein>
    <submittedName>
        <fullName evidence="1">Uncharacterized protein</fullName>
    </submittedName>
</protein>
<dbReference type="AlphaFoldDB" id="A0A5K7XDU5"/>
<dbReference type="Proteomes" id="UP000326837">
    <property type="component" value="Chromosome"/>
</dbReference>
<evidence type="ECO:0000313" key="2">
    <source>
        <dbReference type="Proteomes" id="UP000326837"/>
    </source>
</evidence>
<evidence type="ECO:0000313" key="1">
    <source>
        <dbReference type="EMBL" id="BBO34658.1"/>
    </source>
</evidence>
<sequence length="42" mass="4938">MLLRQTKTGAQFGSLDWIRFVRQFQFHAFLTSLSARLLEPLI</sequence>
<keyword evidence="2" id="KW-1185">Reference proteome</keyword>
<name>A0A5K7XDU5_9BACT</name>